<keyword evidence="11 12" id="KW-0472">Membrane</keyword>
<dbReference type="GO" id="GO:0016263">
    <property type="term" value="F:glycoprotein-N-acetylgalactosamine 3-beta-galactosyltransferase activity"/>
    <property type="evidence" value="ECO:0007669"/>
    <property type="project" value="UniProtKB-EC"/>
</dbReference>
<evidence type="ECO:0000256" key="1">
    <source>
        <dbReference type="ARBA" id="ARBA00004606"/>
    </source>
</evidence>
<evidence type="ECO:0000259" key="13">
    <source>
        <dbReference type="Pfam" id="PF02434"/>
    </source>
</evidence>
<feature type="transmembrane region" description="Helical" evidence="12">
    <location>
        <begin position="7"/>
        <end position="23"/>
    </location>
</feature>
<evidence type="ECO:0000256" key="6">
    <source>
        <dbReference type="ARBA" id="ARBA00022679"/>
    </source>
</evidence>
<reference evidence="15" key="2">
    <citation type="submission" date="2017-02" db="UniProtKB">
        <authorList>
            <consortium name="WormBaseParasite"/>
        </authorList>
    </citation>
    <scope>IDENTIFICATION</scope>
</reference>
<evidence type="ECO:0000256" key="5">
    <source>
        <dbReference type="ARBA" id="ARBA00022676"/>
    </source>
</evidence>
<dbReference type="Pfam" id="PF02434">
    <property type="entry name" value="Fringe"/>
    <property type="match status" value="1"/>
</dbReference>
<accession>A0A0K0DF49</accession>
<evidence type="ECO:0000256" key="2">
    <source>
        <dbReference type="ARBA" id="ARBA00004922"/>
    </source>
</evidence>
<keyword evidence="9" id="KW-0735">Signal-anchor</keyword>
<dbReference type="InterPro" id="IPR003378">
    <property type="entry name" value="Fringe-like_glycosylTrfase"/>
</dbReference>
<feature type="domain" description="Fringe-like glycosyltransferase" evidence="13">
    <location>
        <begin position="69"/>
        <end position="261"/>
    </location>
</feature>
<dbReference type="Gene3D" id="3.90.550.50">
    <property type="match status" value="1"/>
</dbReference>
<keyword evidence="10 12" id="KW-1133">Transmembrane helix</keyword>
<dbReference type="Proteomes" id="UP000035642">
    <property type="component" value="Unassembled WGS sequence"/>
</dbReference>
<dbReference type="WBParaSite" id="ACAC_0000956001-mRNA-1">
    <property type="protein sequence ID" value="ACAC_0000956001-mRNA-1"/>
    <property type="gene ID" value="ACAC_0000956001"/>
</dbReference>
<dbReference type="STRING" id="6313.A0A0K0DF49"/>
<organism evidence="14 15">
    <name type="scientific">Angiostrongylus cantonensis</name>
    <name type="common">Rat lungworm</name>
    <dbReference type="NCBI Taxonomy" id="6313"/>
    <lineage>
        <taxon>Eukaryota</taxon>
        <taxon>Metazoa</taxon>
        <taxon>Ecdysozoa</taxon>
        <taxon>Nematoda</taxon>
        <taxon>Chromadorea</taxon>
        <taxon>Rhabditida</taxon>
        <taxon>Rhabditina</taxon>
        <taxon>Rhabditomorpha</taxon>
        <taxon>Strongyloidea</taxon>
        <taxon>Metastrongylidae</taxon>
        <taxon>Angiostrongylus</taxon>
    </lineage>
</organism>
<keyword evidence="8" id="KW-0547">Nucleotide-binding</keyword>
<evidence type="ECO:0000256" key="11">
    <source>
        <dbReference type="ARBA" id="ARBA00023136"/>
    </source>
</evidence>
<dbReference type="AlphaFoldDB" id="A0A0K0DF49"/>
<dbReference type="PANTHER" id="PTHR23033">
    <property type="entry name" value="BETA1,3-GALACTOSYLTRANSFERASE"/>
    <property type="match status" value="1"/>
</dbReference>
<keyword evidence="7 12" id="KW-0812">Transmembrane</keyword>
<evidence type="ECO:0000256" key="10">
    <source>
        <dbReference type="ARBA" id="ARBA00022989"/>
    </source>
</evidence>
<evidence type="ECO:0000256" key="4">
    <source>
        <dbReference type="ARBA" id="ARBA00012557"/>
    </source>
</evidence>
<protein>
    <recommendedName>
        <fullName evidence="4">N-acetylgalactosaminide beta-1,3-galactosyltransferase</fullName>
        <ecNumber evidence="4">2.4.1.122</ecNumber>
    </recommendedName>
</protein>
<comment type="similarity">
    <text evidence="3">Belongs to the glycosyltransferase 31 family. Beta3-Gal-T subfamily.</text>
</comment>
<dbReference type="PANTHER" id="PTHR23033:SF7">
    <property type="entry name" value="GLYCOPROTEIN-N-ACETYLGALACTOSAMINE 3-BETA-GALACTOSYLTRANSFERASE 1"/>
    <property type="match status" value="1"/>
</dbReference>
<evidence type="ECO:0000256" key="7">
    <source>
        <dbReference type="ARBA" id="ARBA00022692"/>
    </source>
</evidence>
<keyword evidence="5" id="KW-0328">Glycosyltransferase</keyword>
<evidence type="ECO:0000313" key="15">
    <source>
        <dbReference type="WBParaSite" id="ACAC_0000956001-mRNA-1"/>
    </source>
</evidence>
<evidence type="ECO:0000256" key="12">
    <source>
        <dbReference type="SAM" id="Phobius"/>
    </source>
</evidence>
<dbReference type="GO" id="GO:0016020">
    <property type="term" value="C:membrane"/>
    <property type="evidence" value="ECO:0007669"/>
    <property type="project" value="UniProtKB-SubCell"/>
</dbReference>
<evidence type="ECO:0000313" key="14">
    <source>
        <dbReference type="Proteomes" id="UP000035642"/>
    </source>
</evidence>
<dbReference type="EC" id="2.4.1.122" evidence="4"/>
<dbReference type="InterPro" id="IPR026050">
    <property type="entry name" value="C1GALT1/C1GALT1_chp1"/>
</dbReference>
<comment type="pathway">
    <text evidence="2">Protein modification; protein glycosylation.</text>
</comment>
<name>A0A0K0DF49_ANGCA</name>
<keyword evidence="6" id="KW-0808">Transferase</keyword>
<keyword evidence="14" id="KW-1185">Reference proteome</keyword>
<reference evidence="14" key="1">
    <citation type="submission" date="2012-09" db="EMBL/GenBank/DDBJ databases">
        <authorList>
            <person name="Martin A.A."/>
        </authorList>
    </citation>
    <scope>NUCLEOTIDE SEQUENCE</scope>
</reference>
<dbReference type="GO" id="GO:0000166">
    <property type="term" value="F:nucleotide binding"/>
    <property type="evidence" value="ECO:0007669"/>
    <property type="project" value="UniProtKB-KW"/>
</dbReference>
<evidence type="ECO:0000256" key="3">
    <source>
        <dbReference type="ARBA" id="ARBA00006462"/>
    </source>
</evidence>
<comment type="subcellular location">
    <subcellularLocation>
        <location evidence="1">Membrane</location>
        <topology evidence="1">Single-pass type II membrane protein</topology>
    </subcellularLocation>
</comment>
<sequence>MRRWKSSHLVFFCLFFMFTYFLYKVQYKTGIEILPFIPIDVSGFERYNESLLRHAKVSEGALVQKRCGSILCWVMTTSIYHKTRVRAINATWFYRCDASHFFTNSGRFLDESTPYHTIFSELPMSYFKLFWKTRLALYYLYKNVSSEFDWYYKTDDDTYVIMENLRSYLSTLNPNEPHYLGFRLKRRMVGISIWNSQDRNEHSKYILNINILNPVSVVIFPNVKPELRSCCVPIAFVFQANHGYNAGGSGYVISKAALKIFAEKLFHSRNLCPYHEWEDLAVARCLSSVGIYASDTRDLLRRQRFLPWNPEDHYNGDLIKPFLMDPIEHLVRAHHYRSNIFHENLISMHHLEPSAIHLIDGLLYGVAAGMWNKSKNVEHTLHPPPTS</sequence>
<proteinExistence type="inferred from homology"/>
<evidence type="ECO:0000256" key="9">
    <source>
        <dbReference type="ARBA" id="ARBA00022968"/>
    </source>
</evidence>
<evidence type="ECO:0000256" key="8">
    <source>
        <dbReference type="ARBA" id="ARBA00022741"/>
    </source>
</evidence>